<dbReference type="PANTHER" id="PTHR33383:SF1">
    <property type="entry name" value="MEMBRANE PROTEIN INSERTION EFFICIENCY FACTOR-RELATED"/>
    <property type="match status" value="1"/>
</dbReference>
<dbReference type="PANTHER" id="PTHR33383">
    <property type="entry name" value="MEMBRANE PROTEIN INSERTION EFFICIENCY FACTOR-RELATED"/>
    <property type="match status" value="1"/>
</dbReference>
<proteinExistence type="inferred from homology"/>
<reference evidence="2 3" key="1">
    <citation type="journal article" date="2019" name="Nat. Microbiol.">
        <title>Mediterranean grassland soil C-N compound turnover is dependent on rainfall and depth, and is mediated by genomically divergent microorganisms.</title>
        <authorList>
            <person name="Diamond S."/>
            <person name="Andeer P.F."/>
            <person name="Li Z."/>
            <person name="Crits-Christoph A."/>
            <person name="Burstein D."/>
            <person name="Anantharaman K."/>
            <person name="Lane K.R."/>
            <person name="Thomas B.C."/>
            <person name="Pan C."/>
            <person name="Northen T.R."/>
            <person name="Banfield J.F."/>
        </authorList>
    </citation>
    <scope>NUCLEOTIDE SEQUENCE [LARGE SCALE GENOMIC DNA]</scope>
    <source>
        <strain evidence="2">NP_6</strain>
    </source>
</reference>
<dbReference type="SMART" id="SM01234">
    <property type="entry name" value="Haemolytic"/>
    <property type="match status" value="1"/>
</dbReference>
<keyword evidence="1" id="KW-0472">Membrane</keyword>
<evidence type="ECO:0000313" key="3">
    <source>
        <dbReference type="Proteomes" id="UP000318093"/>
    </source>
</evidence>
<dbReference type="NCBIfam" id="TIGR00278">
    <property type="entry name" value="membrane protein insertion efficiency factor YidD"/>
    <property type="match status" value="1"/>
</dbReference>
<dbReference type="AlphaFoldDB" id="A0A537J3B7"/>
<dbReference type="HAMAP" id="MF_00386">
    <property type="entry name" value="UPF0161_YidD"/>
    <property type="match status" value="1"/>
</dbReference>
<evidence type="ECO:0000313" key="2">
    <source>
        <dbReference type="EMBL" id="TMI77536.1"/>
    </source>
</evidence>
<sequence length="70" mass="7951">MGEAAGLVLIRFYQRWISPYTPPACRFFPSCSEYAAQAVERHGLVRGGWLALRRLFRCHPFHPGGHDPVP</sequence>
<gene>
    <name evidence="2" type="primary">yidD</name>
    <name evidence="2" type="ORF">E6H03_13710</name>
</gene>
<keyword evidence="1" id="KW-1003">Cell membrane</keyword>
<dbReference type="InterPro" id="IPR002696">
    <property type="entry name" value="Membr_insert_effic_factor_YidD"/>
</dbReference>
<comment type="similarity">
    <text evidence="1">Belongs to the UPF0161 family.</text>
</comment>
<dbReference type="Proteomes" id="UP000318093">
    <property type="component" value="Unassembled WGS sequence"/>
</dbReference>
<comment type="function">
    <text evidence="1">Could be involved in insertion of integral membrane proteins into the membrane.</text>
</comment>
<organism evidence="2 3">
    <name type="scientific">Candidatus Segetimicrobium genomatis</name>
    <dbReference type="NCBI Taxonomy" id="2569760"/>
    <lineage>
        <taxon>Bacteria</taxon>
        <taxon>Bacillati</taxon>
        <taxon>Candidatus Sysuimicrobiota</taxon>
        <taxon>Candidatus Sysuimicrobiia</taxon>
        <taxon>Candidatus Sysuimicrobiales</taxon>
        <taxon>Candidatus Segetimicrobiaceae</taxon>
        <taxon>Candidatus Segetimicrobium</taxon>
    </lineage>
</organism>
<comment type="caution">
    <text evidence="2">The sequence shown here is derived from an EMBL/GenBank/DDBJ whole genome shotgun (WGS) entry which is preliminary data.</text>
</comment>
<evidence type="ECO:0000256" key="1">
    <source>
        <dbReference type="HAMAP-Rule" id="MF_00386"/>
    </source>
</evidence>
<comment type="subcellular location">
    <subcellularLocation>
        <location evidence="1">Cell membrane</location>
        <topology evidence="1">Peripheral membrane protein</topology>
        <orientation evidence="1">Cytoplasmic side</orientation>
    </subcellularLocation>
</comment>
<protein>
    <recommendedName>
        <fullName evidence="1">Putative membrane protein insertion efficiency factor</fullName>
    </recommendedName>
</protein>
<accession>A0A537J3B7</accession>
<dbReference type="EMBL" id="VBAN01000498">
    <property type="protein sequence ID" value="TMI77536.1"/>
    <property type="molecule type" value="Genomic_DNA"/>
</dbReference>
<dbReference type="GO" id="GO:0005886">
    <property type="term" value="C:plasma membrane"/>
    <property type="evidence" value="ECO:0007669"/>
    <property type="project" value="UniProtKB-SubCell"/>
</dbReference>
<name>A0A537J3B7_9BACT</name>
<dbReference type="Pfam" id="PF01809">
    <property type="entry name" value="YidD"/>
    <property type="match status" value="1"/>
</dbReference>